<evidence type="ECO:0000313" key="2">
    <source>
        <dbReference type="EMBL" id="OBS23032.1"/>
    </source>
</evidence>
<dbReference type="Proteomes" id="UP000091967">
    <property type="component" value="Unassembled WGS sequence"/>
</dbReference>
<keyword evidence="1" id="KW-1133">Transmembrane helix</keyword>
<evidence type="ECO:0000256" key="1">
    <source>
        <dbReference type="SAM" id="Phobius"/>
    </source>
</evidence>
<feature type="transmembrane region" description="Helical" evidence="1">
    <location>
        <begin position="7"/>
        <end position="25"/>
    </location>
</feature>
<comment type="caution">
    <text evidence="2">The sequence shown here is derived from an EMBL/GenBank/DDBJ whole genome shotgun (WGS) entry which is preliminary data.</text>
</comment>
<dbReference type="OMA" id="FVEFCIF"/>
<organism evidence="2 3">
    <name type="scientific">Fusarium poae</name>
    <dbReference type="NCBI Taxonomy" id="36050"/>
    <lineage>
        <taxon>Eukaryota</taxon>
        <taxon>Fungi</taxon>
        <taxon>Dikarya</taxon>
        <taxon>Ascomycota</taxon>
        <taxon>Pezizomycotina</taxon>
        <taxon>Sordariomycetes</taxon>
        <taxon>Hypocreomycetidae</taxon>
        <taxon>Hypocreales</taxon>
        <taxon>Nectriaceae</taxon>
        <taxon>Fusarium</taxon>
    </lineage>
</organism>
<reference evidence="2 3" key="1">
    <citation type="submission" date="2016-06" db="EMBL/GenBank/DDBJ databases">
        <title>Living apart together: crosstalk between the core and supernumerary genomes in a fungal plant pathogen.</title>
        <authorList>
            <person name="Vanheule A."/>
            <person name="Audenaert K."/>
            <person name="Warris S."/>
            <person name="Van De Geest H."/>
            <person name="Schijlen E."/>
            <person name="Hofte M."/>
            <person name="De Saeger S."/>
            <person name="Haesaert G."/>
            <person name="Waalwijk C."/>
            <person name="Van Der Lee T."/>
        </authorList>
    </citation>
    <scope>NUCLEOTIDE SEQUENCE [LARGE SCALE GENOMIC DNA]</scope>
    <source>
        <strain evidence="2 3">2516</strain>
    </source>
</reference>
<protein>
    <submittedName>
        <fullName evidence="2">Uncharacterized protein</fullName>
    </submittedName>
</protein>
<dbReference type="AlphaFoldDB" id="A0A1B8AR60"/>
<dbReference type="InterPro" id="IPR025363">
    <property type="entry name" value="DUF4267"/>
</dbReference>
<evidence type="ECO:0000313" key="3">
    <source>
        <dbReference type="Proteomes" id="UP000091967"/>
    </source>
</evidence>
<sequence length="138" mass="14870">MGYAVDICIYSLGLILTFQGVVALLDPEGQFSLRGIKDMRSSKDMTSFASIYMLGVRDISVGVFIVAHHYVDNLTAVLTLLAILSFFKLGDAVVVIAVGDQSIRTKAIENMGMGVGLLGCKDIILLWLSSSSTFNIDS</sequence>
<accession>A0A1B8AR60</accession>
<gene>
    <name evidence="2" type="ORF">FPOA_09350</name>
</gene>
<name>A0A1B8AR60_FUSPO</name>
<dbReference type="Pfam" id="PF14087">
    <property type="entry name" value="DUF4267"/>
    <property type="match status" value="1"/>
</dbReference>
<keyword evidence="1" id="KW-0472">Membrane</keyword>
<feature type="transmembrane region" description="Helical" evidence="1">
    <location>
        <begin position="77"/>
        <end position="99"/>
    </location>
</feature>
<keyword evidence="3" id="KW-1185">Reference proteome</keyword>
<feature type="transmembrane region" description="Helical" evidence="1">
    <location>
        <begin position="46"/>
        <end position="71"/>
    </location>
</feature>
<proteinExistence type="predicted"/>
<keyword evidence="1" id="KW-0812">Transmembrane</keyword>
<dbReference type="EMBL" id="LYXU01000003">
    <property type="protein sequence ID" value="OBS23032.1"/>
    <property type="molecule type" value="Genomic_DNA"/>
</dbReference>